<dbReference type="InterPro" id="IPR036365">
    <property type="entry name" value="PGBD-like_sf"/>
</dbReference>
<name>A0A0M4DH44_STRPR</name>
<dbReference type="Gene3D" id="1.10.101.10">
    <property type="entry name" value="PGBD-like superfamily/PGBD"/>
    <property type="match status" value="1"/>
</dbReference>
<evidence type="ECO:0000313" key="3">
    <source>
        <dbReference type="EMBL" id="ALC18394.1"/>
    </source>
</evidence>
<proteinExistence type="predicted"/>
<reference evidence="4 5" key="1">
    <citation type="submission" date="2015-08" db="EMBL/GenBank/DDBJ databases">
        <title>Genome sequence of the pristinamycin over-producing bacterium Streptomyces pristinaespiralis HCCB10218.</title>
        <authorList>
            <person name="Tian J."/>
            <person name="Yang J."/>
            <person name="Li L."/>
            <person name="Ruan L."/>
            <person name="Wei W."/>
            <person name="Zheng G."/>
            <person name="Wei Z."/>
            <person name="Yang S."/>
            <person name="Ge M."/>
            <person name="Jiang W."/>
            <person name="Lu Y."/>
        </authorList>
    </citation>
    <scope>NUCLEOTIDE SEQUENCE [LARGE SCALE GENOMIC DNA]</scope>
    <source>
        <strain evidence="4 5">HCCB 10218</strain>
    </source>
</reference>
<dbReference type="PATRIC" id="fig|38300.4.peg.7606"/>
<evidence type="ECO:0000313" key="5">
    <source>
        <dbReference type="Proteomes" id="UP000060513"/>
    </source>
</evidence>
<accession>A0A0M4DH44</accession>
<dbReference type="KEGG" id="spri:SPRI_0088"/>
<dbReference type="OrthoDB" id="9815541at2"/>
<dbReference type="InterPro" id="IPR036366">
    <property type="entry name" value="PGBDSf"/>
</dbReference>
<dbReference type="STRING" id="38300.SPRI_0088"/>
<dbReference type="RefSeq" id="WP_005322097.1">
    <property type="nucleotide sequence ID" value="NZ_CP011340.1"/>
</dbReference>
<dbReference type="EMBL" id="CP011340">
    <property type="protein sequence ID" value="ALC25571.1"/>
    <property type="molecule type" value="Genomic_DNA"/>
</dbReference>
<dbReference type="Proteomes" id="UP000060513">
    <property type="component" value="Chromosome"/>
</dbReference>
<feature type="signal peptide" evidence="1">
    <location>
        <begin position="1"/>
        <end position="27"/>
    </location>
</feature>
<organism evidence="4">
    <name type="scientific">Streptomyces pristinaespiralis</name>
    <dbReference type="NCBI Taxonomy" id="38300"/>
    <lineage>
        <taxon>Bacteria</taxon>
        <taxon>Bacillati</taxon>
        <taxon>Actinomycetota</taxon>
        <taxon>Actinomycetes</taxon>
        <taxon>Kitasatosporales</taxon>
        <taxon>Streptomycetaceae</taxon>
        <taxon>Streptomyces</taxon>
    </lineage>
</organism>
<gene>
    <name evidence="3" type="ORF">SPRI_0088</name>
    <name evidence="4" type="ORF">SPRI_7265</name>
</gene>
<dbReference type="Pfam" id="PF01471">
    <property type="entry name" value="PG_binding_1"/>
    <property type="match status" value="1"/>
</dbReference>
<evidence type="ECO:0000313" key="4">
    <source>
        <dbReference type="EMBL" id="ALC25571.1"/>
    </source>
</evidence>
<dbReference type="KEGG" id="spri:SPRI_7265"/>
<dbReference type="OMA" id="KEAQCLL"/>
<protein>
    <submittedName>
        <fullName evidence="4">Peptidoglycan-binding protein</fullName>
    </submittedName>
</protein>
<evidence type="ECO:0000256" key="1">
    <source>
        <dbReference type="SAM" id="SignalP"/>
    </source>
</evidence>
<dbReference type="SUPFAM" id="SSF47090">
    <property type="entry name" value="PGBD-like"/>
    <property type="match status" value="1"/>
</dbReference>
<keyword evidence="1" id="KW-0732">Signal</keyword>
<dbReference type="AlphaFoldDB" id="A0A0M4DH44"/>
<evidence type="ECO:0000259" key="2">
    <source>
        <dbReference type="Pfam" id="PF01471"/>
    </source>
</evidence>
<feature type="chain" id="PRO_5007418140" evidence="1">
    <location>
        <begin position="28"/>
        <end position="139"/>
    </location>
</feature>
<dbReference type="InterPro" id="IPR002477">
    <property type="entry name" value="Peptidoglycan-bd-like"/>
</dbReference>
<feature type="domain" description="Peptidoglycan binding-like" evidence="2">
    <location>
        <begin position="73"/>
        <end position="128"/>
    </location>
</feature>
<dbReference type="EMBL" id="CP011340">
    <property type="protein sequence ID" value="ALC18394.1"/>
    <property type="molecule type" value="Genomic_DNA"/>
</dbReference>
<dbReference type="GeneID" id="97231710"/>
<sequence length="139" mass="14380">MRRPTKLAAVTAVIGTALLAPAGPAAAAPPAAATAGIQAYSCDVTTTGDKLYAGYYSGESVTPSSTSVTAAGKEAQCLLRKRGFDPGTVDGIFGSNSQTAAKKFQLYVNGRCGRAVLDVDGKVGPRTWPYLRQVAFCFE</sequence>